<gene>
    <name evidence="8" type="ORF">GCM10022261_11010</name>
</gene>
<evidence type="ECO:0000256" key="2">
    <source>
        <dbReference type="ARBA" id="ARBA00006228"/>
    </source>
</evidence>
<evidence type="ECO:0000256" key="7">
    <source>
        <dbReference type="SAM" id="Phobius"/>
    </source>
</evidence>
<keyword evidence="9" id="KW-1185">Reference proteome</keyword>
<comment type="subcellular location">
    <subcellularLocation>
        <location evidence="1">Cell membrane</location>
        <topology evidence="1">Multi-pass membrane protein</topology>
    </subcellularLocation>
</comment>
<reference evidence="9" key="1">
    <citation type="journal article" date="2019" name="Int. J. Syst. Evol. Microbiol.">
        <title>The Global Catalogue of Microorganisms (GCM) 10K type strain sequencing project: providing services to taxonomists for standard genome sequencing and annotation.</title>
        <authorList>
            <consortium name="The Broad Institute Genomics Platform"/>
            <consortium name="The Broad Institute Genome Sequencing Center for Infectious Disease"/>
            <person name="Wu L."/>
            <person name="Ma J."/>
        </authorList>
    </citation>
    <scope>NUCLEOTIDE SEQUENCE [LARGE SCALE GENOMIC DNA]</scope>
    <source>
        <strain evidence="9">JCM 17458</strain>
    </source>
</reference>
<evidence type="ECO:0000256" key="4">
    <source>
        <dbReference type="ARBA" id="ARBA00022692"/>
    </source>
</evidence>
<dbReference type="Proteomes" id="UP001501586">
    <property type="component" value="Unassembled WGS sequence"/>
</dbReference>
<keyword evidence="3" id="KW-1003">Cell membrane</keyword>
<keyword evidence="6 7" id="KW-0472">Membrane</keyword>
<feature type="transmembrane region" description="Helical" evidence="7">
    <location>
        <begin position="9"/>
        <end position="27"/>
    </location>
</feature>
<dbReference type="PANTHER" id="PTHR34584">
    <property type="entry name" value="NA(+)/H(+) ANTIPORTER SUBUNIT E1"/>
    <property type="match status" value="1"/>
</dbReference>
<dbReference type="Pfam" id="PF01899">
    <property type="entry name" value="MNHE"/>
    <property type="match status" value="1"/>
</dbReference>
<evidence type="ECO:0000256" key="5">
    <source>
        <dbReference type="ARBA" id="ARBA00022989"/>
    </source>
</evidence>
<dbReference type="EMBL" id="BAABAZ010000004">
    <property type="protein sequence ID" value="GAA4283570.1"/>
    <property type="molecule type" value="Genomic_DNA"/>
</dbReference>
<evidence type="ECO:0000256" key="1">
    <source>
        <dbReference type="ARBA" id="ARBA00004651"/>
    </source>
</evidence>
<dbReference type="PANTHER" id="PTHR34584:SF1">
    <property type="entry name" value="NA(+)_H(+) ANTIPORTER SUBUNIT E1"/>
    <property type="match status" value="1"/>
</dbReference>
<dbReference type="RefSeq" id="WP_236863633.1">
    <property type="nucleotide sequence ID" value="NZ_BAABAZ010000004.1"/>
</dbReference>
<dbReference type="InterPro" id="IPR002758">
    <property type="entry name" value="Cation_antiport_E"/>
</dbReference>
<feature type="transmembrane region" description="Helical" evidence="7">
    <location>
        <begin position="33"/>
        <end position="51"/>
    </location>
</feature>
<evidence type="ECO:0000256" key="6">
    <source>
        <dbReference type="ARBA" id="ARBA00023136"/>
    </source>
</evidence>
<evidence type="ECO:0008006" key="10">
    <source>
        <dbReference type="Google" id="ProtNLM"/>
    </source>
</evidence>
<organism evidence="8 9">
    <name type="scientific">Brevibacterium daeguense</name>
    <dbReference type="NCBI Taxonomy" id="909936"/>
    <lineage>
        <taxon>Bacteria</taxon>
        <taxon>Bacillati</taxon>
        <taxon>Actinomycetota</taxon>
        <taxon>Actinomycetes</taxon>
        <taxon>Micrococcales</taxon>
        <taxon>Brevibacteriaceae</taxon>
        <taxon>Brevibacterium</taxon>
    </lineage>
</organism>
<proteinExistence type="inferred from homology"/>
<dbReference type="NCBIfam" id="NF006521">
    <property type="entry name" value="PRK08965.1-5"/>
    <property type="match status" value="1"/>
</dbReference>
<keyword evidence="4 7" id="KW-0812">Transmembrane</keyword>
<feature type="transmembrane region" description="Helical" evidence="7">
    <location>
        <begin position="63"/>
        <end position="89"/>
    </location>
</feature>
<protein>
    <recommendedName>
        <fullName evidence="10">Na+/H+ antiporter subunit E</fullName>
    </recommendedName>
</protein>
<feature type="transmembrane region" description="Helical" evidence="7">
    <location>
        <begin position="109"/>
        <end position="128"/>
    </location>
</feature>
<accession>A0ABP8EHZ8</accession>
<comment type="caution">
    <text evidence="8">The sequence shown here is derived from an EMBL/GenBank/DDBJ whole genome shotgun (WGS) entry which is preliminary data.</text>
</comment>
<keyword evidence="5 7" id="KW-1133">Transmembrane helix</keyword>
<comment type="similarity">
    <text evidence="2">Belongs to the CPA3 antiporters (TC 2.A.63) subunit E family.</text>
</comment>
<evidence type="ECO:0000313" key="9">
    <source>
        <dbReference type="Proteomes" id="UP001501586"/>
    </source>
</evidence>
<evidence type="ECO:0000256" key="3">
    <source>
        <dbReference type="ARBA" id="ARBA00022475"/>
    </source>
</evidence>
<evidence type="ECO:0000313" key="8">
    <source>
        <dbReference type="EMBL" id="GAA4283570.1"/>
    </source>
</evidence>
<sequence>MIKKKTRRPLWQIALPILLLTAVWIMLWDDLSVLNILTGVLLALFVTRFFYLPPVELSRRFNIFWAAVFLGWFTASMISASLHVAWLAVRPKGVSAGSVISVELHTRSDLLITMVSTVIGLIPGSIVIEADRAHSVIFVHVLDCSTDDEVEAAKSQVYRIENLLIRALGSAHDITTLNTWRKELGMPPVLPTRELQRKESRR</sequence>
<name>A0ABP8EHZ8_9MICO</name>